<comment type="caution">
    <text evidence="1">The sequence shown here is derived from an EMBL/GenBank/DDBJ whole genome shotgun (WGS) entry which is preliminary data.</text>
</comment>
<evidence type="ECO:0000313" key="1">
    <source>
        <dbReference type="EMBL" id="KAK8487087.1"/>
    </source>
</evidence>
<proteinExistence type="predicted"/>
<keyword evidence="2" id="KW-1185">Reference proteome</keyword>
<name>A0ABR2A234_9ROSI</name>
<protein>
    <submittedName>
        <fullName evidence="1">Uncharacterized protein</fullName>
    </submittedName>
</protein>
<dbReference type="Proteomes" id="UP001396334">
    <property type="component" value="Unassembled WGS sequence"/>
</dbReference>
<sequence length="206" mass="22334">MVYPQFVNCQGASSPFIATSAYDKQHVSTSSSVAPLVGYSVASSSNATPGSIVSTNPTALQASSSQILSTQVPLVDRVFTSSSFVEPQRESSRANLEVRDTGFTQEVGMRDDHGEPCSNEEVVLPGSSPQDSNVVVLQGDHDDFLQNLKHNRSGVLGSQGIERNDSPARTRIQKKLVYPRELVSKMILKTELSLHKKLVCKKKLVS</sequence>
<evidence type="ECO:0000313" key="2">
    <source>
        <dbReference type="Proteomes" id="UP001396334"/>
    </source>
</evidence>
<accession>A0ABR2A234</accession>
<organism evidence="1 2">
    <name type="scientific">Hibiscus sabdariffa</name>
    <name type="common">roselle</name>
    <dbReference type="NCBI Taxonomy" id="183260"/>
    <lineage>
        <taxon>Eukaryota</taxon>
        <taxon>Viridiplantae</taxon>
        <taxon>Streptophyta</taxon>
        <taxon>Embryophyta</taxon>
        <taxon>Tracheophyta</taxon>
        <taxon>Spermatophyta</taxon>
        <taxon>Magnoliopsida</taxon>
        <taxon>eudicotyledons</taxon>
        <taxon>Gunneridae</taxon>
        <taxon>Pentapetalae</taxon>
        <taxon>rosids</taxon>
        <taxon>malvids</taxon>
        <taxon>Malvales</taxon>
        <taxon>Malvaceae</taxon>
        <taxon>Malvoideae</taxon>
        <taxon>Hibiscus</taxon>
    </lineage>
</organism>
<gene>
    <name evidence="1" type="ORF">V6N11_024252</name>
</gene>
<reference evidence="1 2" key="1">
    <citation type="journal article" date="2024" name="G3 (Bethesda)">
        <title>Genome assembly of Hibiscus sabdariffa L. provides insights into metabolisms of medicinal natural products.</title>
        <authorList>
            <person name="Kim T."/>
        </authorList>
    </citation>
    <scope>NUCLEOTIDE SEQUENCE [LARGE SCALE GENOMIC DNA]</scope>
    <source>
        <strain evidence="1">TK-2024</strain>
        <tissue evidence="1">Old leaves</tissue>
    </source>
</reference>
<dbReference type="EMBL" id="JBBPBN010000409">
    <property type="protein sequence ID" value="KAK8487087.1"/>
    <property type="molecule type" value="Genomic_DNA"/>
</dbReference>